<dbReference type="SUPFAM" id="SSF52540">
    <property type="entry name" value="P-loop containing nucleoside triphosphate hydrolases"/>
    <property type="match status" value="1"/>
</dbReference>
<dbReference type="CDD" id="cd02028">
    <property type="entry name" value="UMPK_like"/>
    <property type="match status" value="1"/>
</dbReference>
<reference evidence="2" key="1">
    <citation type="submission" date="2020-10" db="EMBL/GenBank/DDBJ databases">
        <authorList>
            <person name="Gilroy R."/>
        </authorList>
    </citation>
    <scope>NUCLEOTIDE SEQUENCE</scope>
    <source>
        <strain evidence="2">B2-22910</strain>
    </source>
</reference>
<dbReference type="Gene3D" id="3.30.980.10">
    <property type="entry name" value="Threonyl-trna Synthetase, Chain A, domain 2"/>
    <property type="match status" value="1"/>
</dbReference>
<dbReference type="EMBL" id="JADIMB010000042">
    <property type="protein sequence ID" value="MBO8470744.1"/>
    <property type="molecule type" value="Genomic_DNA"/>
</dbReference>
<accession>A0A9D9IDM0</accession>
<protein>
    <submittedName>
        <fullName evidence="2">Nucleoside kinase</fullName>
    </submittedName>
</protein>
<feature type="domain" description="AAA+ ATPase" evidence="1">
    <location>
        <begin position="304"/>
        <end position="465"/>
    </location>
</feature>
<dbReference type="Proteomes" id="UP000823603">
    <property type="component" value="Unassembled WGS sequence"/>
</dbReference>
<dbReference type="GO" id="GO:0016301">
    <property type="term" value="F:kinase activity"/>
    <property type="evidence" value="ECO:0007669"/>
    <property type="project" value="UniProtKB-KW"/>
</dbReference>
<keyword evidence="2" id="KW-0808">Transferase</keyword>
<dbReference type="InterPro" id="IPR027417">
    <property type="entry name" value="P-loop_NTPase"/>
</dbReference>
<evidence type="ECO:0000313" key="3">
    <source>
        <dbReference type="Proteomes" id="UP000823603"/>
    </source>
</evidence>
<dbReference type="SMART" id="SM00382">
    <property type="entry name" value="AAA"/>
    <property type="match status" value="1"/>
</dbReference>
<organism evidence="2 3">
    <name type="scientific">Candidatus Cryptobacteroides faecavium</name>
    <dbReference type="NCBI Taxonomy" id="2840762"/>
    <lineage>
        <taxon>Bacteria</taxon>
        <taxon>Pseudomonadati</taxon>
        <taxon>Bacteroidota</taxon>
        <taxon>Bacteroidia</taxon>
        <taxon>Bacteroidales</taxon>
        <taxon>Candidatus Cryptobacteroides</taxon>
    </lineage>
</organism>
<gene>
    <name evidence="2" type="ORF">IAB82_02990</name>
</gene>
<dbReference type="InterPro" id="IPR006083">
    <property type="entry name" value="PRK/URK"/>
</dbReference>
<keyword evidence="2" id="KW-0418">Kinase</keyword>
<proteinExistence type="predicted"/>
<dbReference type="Gene3D" id="3.40.50.300">
    <property type="entry name" value="P-loop containing nucleotide triphosphate hydrolases"/>
    <property type="match status" value="1"/>
</dbReference>
<dbReference type="PANTHER" id="PTHR10285">
    <property type="entry name" value="URIDINE KINASE"/>
    <property type="match status" value="1"/>
</dbReference>
<evidence type="ECO:0000259" key="1">
    <source>
        <dbReference type="SMART" id="SM00382"/>
    </source>
</evidence>
<comment type="caution">
    <text evidence="2">The sequence shown here is derived from an EMBL/GenBank/DDBJ whole genome shotgun (WGS) entry which is preliminary data.</text>
</comment>
<dbReference type="Pfam" id="PF00485">
    <property type="entry name" value="PRK"/>
    <property type="match status" value="1"/>
</dbReference>
<dbReference type="SUPFAM" id="SSF55186">
    <property type="entry name" value="ThrRS/AlaRS common domain"/>
    <property type="match status" value="1"/>
</dbReference>
<dbReference type="InterPro" id="IPR018163">
    <property type="entry name" value="Thr/Ala-tRNA-synth_IIc_edit"/>
</dbReference>
<dbReference type="AlphaFoldDB" id="A0A9D9IDM0"/>
<reference evidence="2" key="2">
    <citation type="journal article" date="2021" name="PeerJ">
        <title>Extensive microbial diversity within the chicken gut microbiome revealed by metagenomics and culture.</title>
        <authorList>
            <person name="Gilroy R."/>
            <person name="Ravi A."/>
            <person name="Getino M."/>
            <person name="Pursley I."/>
            <person name="Horton D.L."/>
            <person name="Alikhan N.F."/>
            <person name="Baker D."/>
            <person name="Gharbi K."/>
            <person name="Hall N."/>
            <person name="Watson M."/>
            <person name="Adriaenssens E.M."/>
            <person name="Foster-Nyarko E."/>
            <person name="Jarju S."/>
            <person name="Secka A."/>
            <person name="Antonio M."/>
            <person name="Oren A."/>
            <person name="Chaudhuri R.R."/>
            <person name="La Ragione R."/>
            <person name="Hildebrand F."/>
            <person name="Pallen M.J."/>
        </authorList>
    </citation>
    <scope>NUCLEOTIDE SEQUENCE</scope>
    <source>
        <strain evidence="2">B2-22910</strain>
    </source>
</reference>
<evidence type="ECO:0000313" key="2">
    <source>
        <dbReference type="EMBL" id="MBO8470744.1"/>
    </source>
</evidence>
<sequence length="571" mass="65216">MEEIRIFCENDGAYHKVAPGTDLHALSDMTARSVYDDKSGTELPVLAALVDNRLKELEFKIMMPHTIRFIGYNHPDGRRTYVRSLCFVLRNAVKELYPDKILGIDYSLPSGLYCEIHERKDKEDGRPSIYYITDEEIERLKCKMQEIISRDLPFRKIKMTFDEVQKIFMDSGQDDKAQLLSSLGHYTYSVYILDKEVDTFYGPLVPSTGYLQVFDLMGFSNGFCLQFPAEGNVGKVMPMKRQSKLAATLKEYADWCAILGVKGVGTLNKSITSGRAVELINLSEALHERKYADIADQINQQRGRLKIVFIAGPSSSGKTSSSKRLAIQCKVVGLNPKVIELDNYFVDREKTPKDENGEYDFESLGAMDLELLNRQLNELLEGRQVELPRFDFKEGRRRFEGDFMQLKENDILIMEGIHALNPAMTSAVDDSHIFRVYASALTSLSLDENNNISTSDNRLLRRIVRDNRVRGVTPEETIMRWHSVRRGENRNIFPFQENADVAFNSALIFELPMLKYFAEPLLRRILPTSKAYTEAVRLLKFLDYIVALSPDEIEAIPPTSIMREFIGGQLL</sequence>
<dbReference type="InterPro" id="IPR003593">
    <property type="entry name" value="AAA+_ATPase"/>
</dbReference>
<name>A0A9D9IDM0_9BACT</name>
<dbReference type="GO" id="GO:0005524">
    <property type="term" value="F:ATP binding"/>
    <property type="evidence" value="ECO:0007669"/>
    <property type="project" value="InterPro"/>
</dbReference>